<dbReference type="AlphaFoldDB" id="A0A835EHI3"/>
<dbReference type="InterPro" id="IPR023210">
    <property type="entry name" value="NADP_OxRdtase_dom"/>
</dbReference>
<dbReference type="FunFam" id="3.20.20.100:FF:000013">
    <property type="entry name" value="NADPH-dependent codeinone reductase 1-1"/>
    <property type="match status" value="1"/>
</dbReference>
<dbReference type="SUPFAM" id="SSF51430">
    <property type="entry name" value="NAD(P)-linked oxidoreductase"/>
    <property type="match status" value="2"/>
</dbReference>
<dbReference type="InterPro" id="IPR018170">
    <property type="entry name" value="Aldo/ket_reductase_CS"/>
</dbReference>
<keyword evidence="5" id="KW-1185">Reference proteome</keyword>
<evidence type="ECO:0000259" key="3">
    <source>
        <dbReference type="Pfam" id="PF00248"/>
    </source>
</evidence>
<dbReference type="EMBL" id="JACEFO010002022">
    <property type="protein sequence ID" value="KAF8689315.1"/>
    <property type="molecule type" value="Genomic_DNA"/>
</dbReference>
<accession>A0A835EHI3</accession>
<sequence>MAAGDADQRVWTATVVVPTLPLSSGKPMPRATFATATATFATAEGHTGVKEAVLCAIGAGYRHFDTAAVYNTEAPLGDAVAEAVRAGTIASRDEVYVTSKLWITDAHPGRVLPALEKTLRNLRMEYVDLYLIHHPVSQRAPKDDGNMVLVKEDLVEMDMKGVWEEMEECHRRGLAKAIGVSNFACKKLERLLSFATIPPAVNQVEVNPYCRQKKLREFCRARGIQLCGYSPLGANGATAWANSSVMESPVLKQIAQDRCKSVAQLSPWLPMTQANEGGLPTVPLSSGKPMPRLGFGTATATLGHAEGHAGVKEAVLCAIGAGYRHFDTAAVYNTEAALGDAVAEAVRTGMIASREEVYITSKLWITDAYPGRMEYVDMYLIHHPVSMRLPEAEGGPVVVKKDLVAMDVKGVWEELEECHRRGLARAIGVSNFACKKLENLLSFARIPPAAVQAEVHPYCRQKKLREFCRARGIQLCGYSPLGASGTVWANNSVMESPVLKQIAQDRGKTVAQVNFGCDYYLFD</sequence>
<gene>
    <name evidence="4" type="ORF">HU200_042112</name>
</gene>
<feature type="domain" description="NADP-dependent oxidoreductase" evidence="3">
    <location>
        <begin position="49"/>
        <end position="238"/>
    </location>
</feature>
<feature type="domain" description="NADP-dependent oxidoreductase" evidence="3">
    <location>
        <begin position="292"/>
        <end position="487"/>
    </location>
</feature>
<protein>
    <recommendedName>
        <fullName evidence="3">NADP-dependent oxidoreductase domain-containing protein</fullName>
    </recommendedName>
</protein>
<dbReference type="PRINTS" id="PR00069">
    <property type="entry name" value="ALDKETRDTASE"/>
</dbReference>
<keyword evidence="2" id="KW-0521">NADP</keyword>
<dbReference type="GO" id="GO:0016491">
    <property type="term" value="F:oxidoreductase activity"/>
    <property type="evidence" value="ECO:0007669"/>
    <property type="project" value="InterPro"/>
</dbReference>
<organism evidence="4 5">
    <name type="scientific">Digitaria exilis</name>
    <dbReference type="NCBI Taxonomy" id="1010633"/>
    <lineage>
        <taxon>Eukaryota</taxon>
        <taxon>Viridiplantae</taxon>
        <taxon>Streptophyta</taxon>
        <taxon>Embryophyta</taxon>
        <taxon>Tracheophyta</taxon>
        <taxon>Spermatophyta</taxon>
        <taxon>Magnoliopsida</taxon>
        <taxon>Liliopsida</taxon>
        <taxon>Poales</taxon>
        <taxon>Poaceae</taxon>
        <taxon>PACMAD clade</taxon>
        <taxon>Panicoideae</taxon>
        <taxon>Panicodae</taxon>
        <taxon>Paniceae</taxon>
        <taxon>Anthephorinae</taxon>
        <taxon>Digitaria</taxon>
    </lineage>
</organism>
<dbReference type="InterPro" id="IPR036812">
    <property type="entry name" value="NAD(P)_OxRdtase_dom_sf"/>
</dbReference>
<dbReference type="Gene3D" id="3.20.20.100">
    <property type="entry name" value="NADP-dependent oxidoreductase domain"/>
    <property type="match status" value="2"/>
</dbReference>
<dbReference type="PANTHER" id="PTHR11732">
    <property type="entry name" value="ALDO/KETO REDUCTASE"/>
    <property type="match status" value="1"/>
</dbReference>
<evidence type="ECO:0000256" key="1">
    <source>
        <dbReference type="ARBA" id="ARBA00007905"/>
    </source>
</evidence>
<evidence type="ECO:0000256" key="2">
    <source>
        <dbReference type="ARBA" id="ARBA00022857"/>
    </source>
</evidence>
<dbReference type="PROSITE" id="PS00798">
    <property type="entry name" value="ALDOKETO_REDUCTASE_1"/>
    <property type="match status" value="2"/>
</dbReference>
<name>A0A835EHI3_9POAL</name>
<evidence type="ECO:0000313" key="5">
    <source>
        <dbReference type="Proteomes" id="UP000636709"/>
    </source>
</evidence>
<comment type="caution">
    <text evidence="4">The sequence shown here is derived from an EMBL/GenBank/DDBJ whole genome shotgun (WGS) entry which is preliminary data.</text>
</comment>
<comment type="similarity">
    <text evidence="1">Belongs to the aldo/keto reductase family.</text>
</comment>
<proteinExistence type="inferred from homology"/>
<dbReference type="PROSITE" id="PS00062">
    <property type="entry name" value="ALDOKETO_REDUCTASE_2"/>
    <property type="match status" value="2"/>
</dbReference>
<evidence type="ECO:0000313" key="4">
    <source>
        <dbReference type="EMBL" id="KAF8689315.1"/>
    </source>
</evidence>
<dbReference type="Proteomes" id="UP000636709">
    <property type="component" value="Unassembled WGS sequence"/>
</dbReference>
<reference evidence="4" key="1">
    <citation type="submission" date="2020-07" db="EMBL/GenBank/DDBJ databases">
        <title>Genome sequence and genetic diversity analysis of an under-domesticated orphan crop, white fonio (Digitaria exilis).</title>
        <authorList>
            <person name="Bennetzen J.L."/>
            <person name="Chen S."/>
            <person name="Ma X."/>
            <person name="Wang X."/>
            <person name="Yssel A.E.J."/>
            <person name="Chaluvadi S.R."/>
            <person name="Johnson M."/>
            <person name="Gangashetty P."/>
            <person name="Hamidou F."/>
            <person name="Sanogo M.D."/>
            <person name="Zwaenepoel A."/>
            <person name="Wallace J."/>
            <person name="Van De Peer Y."/>
            <person name="Van Deynze A."/>
        </authorList>
    </citation>
    <scope>NUCLEOTIDE SEQUENCE</scope>
    <source>
        <tissue evidence="4">Leaves</tissue>
    </source>
</reference>
<dbReference type="OrthoDB" id="416253at2759"/>
<dbReference type="Pfam" id="PF00248">
    <property type="entry name" value="Aldo_ket_red"/>
    <property type="match status" value="2"/>
</dbReference>
<dbReference type="InterPro" id="IPR020471">
    <property type="entry name" value="AKR"/>
</dbReference>